<feature type="binding site" evidence="2">
    <location>
        <position position="227"/>
    </location>
    <ligand>
        <name>Fe cation</name>
        <dbReference type="ChEBI" id="CHEBI:24875"/>
        <label>1</label>
    </ligand>
</feature>
<sequence>MLLKAPPQLALLFPSSADPSPLPGNPSLRSYLKLPNGRARGGPVFAAAGGDHAITGVIFEPFEELKSNRVSLVPVSPDQSLARQKYADDCEAAINLQIKWPMGGHERRLEREVDLVGIIPRSCLFVIGRNGIIPRCALASRRSLHKRLERSRWVGVRGSCSYQWSQGKSMGPFAHVIAQVAIPGWVRQQFFRESSQEERDHAEKLMKYQSERFVVSISAMELALSLEKLTNEKLLNLHCVSDPVAQKHNDAQMADFIESEFLGEQVKPHSLILVLALN</sequence>
<keyword evidence="3" id="KW-0409">Iron storage</keyword>
<comment type="catalytic activity">
    <reaction evidence="1 3">
        <text>4 Fe(2+) + O2 + 4 H(+) = 4 Fe(3+) + 2 H2O</text>
        <dbReference type="Rhea" id="RHEA:11148"/>
        <dbReference type="ChEBI" id="CHEBI:15377"/>
        <dbReference type="ChEBI" id="CHEBI:15378"/>
        <dbReference type="ChEBI" id="CHEBI:15379"/>
        <dbReference type="ChEBI" id="CHEBI:29033"/>
        <dbReference type="ChEBI" id="CHEBI:29034"/>
        <dbReference type="EC" id="1.16.3.1"/>
    </reaction>
</comment>
<dbReference type="InterPro" id="IPR001519">
    <property type="entry name" value="Ferritin"/>
</dbReference>
<evidence type="ECO:0000313" key="5">
    <source>
        <dbReference type="EMBL" id="RRT44486.1"/>
    </source>
</evidence>
<dbReference type="Proteomes" id="UP000287651">
    <property type="component" value="Unassembled WGS sequence"/>
</dbReference>
<dbReference type="Gene3D" id="1.20.1260.10">
    <property type="match status" value="1"/>
</dbReference>
<evidence type="ECO:0000313" key="6">
    <source>
        <dbReference type="Proteomes" id="UP000287651"/>
    </source>
</evidence>
<evidence type="ECO:0000256" key="1">
    <source>
        <dbReference type="ARBA" id="ARBA00047990"/>
    </source>
</evidence>
<evidence type="ECO:0000256" key="3">
    <source>
        <dbReference type="RuleBase" id="RU361145"/>
    </source>
</evidence>
<dbReference type="EMBL" id="AMZH03016437">
    <property type="protein sequence ID" value="RRT44486.1"/>
    <property type="molecule type" value="Genomic_DNA"/>
</dbReference>
<dbReference type="InterPro" id="IPR012347">
    <property type="entry name" value="Ferritin-like"/>
</dbReference>
<dbReference type="InterPro" id="IPR009040">
    <property type="entry name" value="Ferritin-like_diiron"/>
</dbReference>
<dbReference type="GO" id="GO:0004322">
    <property type="term" value="F:ferroxidase activity"/>
    <property type="evidence" value="ECO:0007669"/>
    <property type="project" value="UniProtKB-EC"/>
</dbReference>
<dbReference type="GO" id="GO:0008198">
    <property type="term" value="F:ferrous iron binding"/>
    <property type="evidence" value="ECO:0007669"/>
    <property type="project" value="TreeGrafter"/>
</dbReference>
<dbReference type="GO" id="GO:0005737">
    <property type="term" value="C:cytoplasm"/>
    <property type="evidence" value="ECO:0007669"/>
    <property type="project" value="TreeGrafter"/>
</dbReference>
<comment type="caution">
    <text evidence="5">The sequence shown here is derived from an EMBL/GenBank/DDBJ whole genome shotgun (WGS) entry which is preliminary data.</text>
</comment>
<keyword evidence="2 3" id="KW-0408">Iron</keyword>
<dbReference type="GO" id="GO:0006826">
    <property type="term" value="P:iron ion transport"/>
    <property type="evidence" value="ECO:0007669"/>
    <property type="project" value="InterPro"/>
</dbReference>
<keyword evidence="2 3" id="KW-0479">Metal-binding</keyword>
<comment type="function">
    <text evidence="3">Stores iron in a soluble, non-toxic, readily available form. Important for iron homeostasis. Iron is taken up in the ferrous form and deposited as ferric hydroxides after oxidation.</text>
</comment>
<dbReference type="AlphaFoldDB" id="A0A426XYD2"/>
<organism evidence="5 6">
    <name type="scientific">Ensete ventricosum</name>
    <name type="common">Abyssinian banana</name>
    <name type="synonym">Musa ensete</name>
    <dbReference type="NCBI Taxonomy" id="4639"/>
    <lineage>
        <taxon>Eukaryota</taxon>
        <taxon>Viridiplantae</taxon>
        <taxon>Streptophyta</taxon>
        <taxon>Embryophyta</taxon>
        <taxon>Tracheophyta</taxon>
        <taxon>Spermatophyta</taxon>
        <taxon>Magnoliopsida</taxon>
        <taxon>Liliopsida</taxon>
        <taxon>Zingiberales</taxon>
        <taxon>Musaceae</taxon>
        <taxon>Ensete</taxon>
    </lineage>
</organism>
<evidence type="ECO:0000259" key="4">
    <source>
        <dbReference type="PROSITE" id="PS50905"/>
    </source>
</evidence>
<dbReference type="PANTHER" id="PTHR11431">
    <property type="entry name" value="FERRITIN"/>
    <property type="match status" value="1"/>
</dbReference>
<dbReference type="GO" id="GO:0006879">
    <property type="term" value="P:intracellular iron ion homeostasis"/>
    <property type="evidence" value="ECO:0007669"/>
    <property type="project" value="UniProtKB-KW"/>
</dbReference>
<keyword evidence="3" id="KW-0560">Oxidoreductase</keyword>
<name>A0A426XYD2_ENSVE</name>
<dbReference type="InterPro" id="IPR009078">
    <property type="entry name" value="Ferritin-like_SF"/>
</dbReference>
<gene>
    <name evidence="5" type="ORF">B296_00055724</name>
</gene>
<feature type="domain" description="Ferritin-like diiron" evidence="4">
    <location>
        <begin position="146"/>
        <end position="278"/>
    </location>
</feature>
<comment type="similarity">
    <text evidence="3">Belongs to the ferritin family.</text>
</comment>
<dbReference type="EC" id="1.16.3.1" evidence="3"/>
<accession>A0A426XYD2</accession>
<reference evidence="5 6" key="1">
    <citation type="journal article" date="2014" name="Agronomy (Basel)">
        <title>A Draft Genome Sequence for Ensete ventricosum, the Drought-Tolerant Tree Against Hunger.</title>
        <authorList>
            <person name="Harrison J."/>
            <person name="Moore K.A."/>
            <person name="Paszkiewicz K."/>
            <person name="Jones T."/>
            <person name="Grant M."/>
            <person name="Ambacheew D."/>
            <person name="Muzemil S."/>
            <person name="Studholme D.J."/>
        </authorList>
    </citation>
    <scope>NUCLEOTIDE SEQUENCE [LARGE SCALE GENOMIC DNA]</scope>
</reference>
<feature type="binding site" evidence="2">
    <location>
        <position position="201"/>
    </location>
    <ligand>
        <name>Fe cation</name>
        <dbReference type="ChEBI" id="CHEBI:24875"/>
        <label>1</label>
    </ligand>
</feature>
<dbReference type="PROSITE" id="PS50905">
    <property type="entry name" value="FERRITIN_LIKE"/>
    <property type="match status" value="1"/>
</dbReference>
<dbReference type="PANTHER" id="PTHR11431:SF75">
    <property type="entry name" value="FERRITIN"/>
    <property type="match status" value="1"/>
</dbReference>
<evidence type="ECO:0000256" key="2">
    <source>
        <dbReference type="PIRSR" id="PIRSR601519-1"/>
    </source>
</evidence>
<feature type="binding site" evidence="2">
    <location>
        <position position="198"/>
    </location>
    <ligand>
        <name>Fe cation</name>
        <dbReference type="ChEBI" id="CHEBI:24875"/>
        <label>1</label>
    </ligand>
</feature>
<dbReference type="GO" id="GO:0008199">
    <property type="term" value="F:ferric iron binding"/>
    <property type="evidence" value="ECO:0007669"/>
    <property type="project" value="InterPro"/>
</dbReference>
<dbReference type="SUPFAM" id="SSF47240">
    <property type="entry name" value="Ferritin-like"/>
    <property type="match status" value="1"/>
</dbReference>
<feature type="binding site" evidence="2">
    <location>
        <position position="265"/>
    </location>
    <ligand>
        <name>Fe cation</name>
        <dbReference type="ChEBI" id="CHEBI:24875"/>
        <label>1</label>
    </ligand>
</feature>
<proteinExistence type="inferred from homology"/>
<protein>
    <recommendedName>
        <fullName evidence="3">Ferritin</fullName>
        <ecNumber evidence="3">1.16.3.1</ecNumber>
    </recommendedName>
</protein>